<comment type="caution">
    <text evidence="2">The sequence shown here is derived from an EMBL/GenBank/DDBJ whole genome shotgun (WGS) entry which is preliminary data.</text>
</comment>
<dbReference type="InterPro" id="IPR011990">
    <property type="entry name" value="TPR-like_helical_dom_sf"/>
</dbReference>
<keyword evidence="1" id="KW-0677">Repeat</keyword>
<dbReference type="PANTHER" id="PTHR46430:SF3">
    <property type="entry name" value="ACTIVATOR OF C KINASE PROTEIN 1"/>
    <property type="match status" value="1"/>
</dbReference>
<reference evidence="2 3" key="1">
    <citation type="journal article" date="2018" name="G3 (Bethesda)">
        <title>Phylogenetic and Phylogenomic Definition of Rhizopus Species.</title>
        <authorList>
            <person name="Gryganskyi A.P."/>
            <person name="Golan J."/>
            <person name="Dolatabadi S."/>
            <person name="Mondo S."/>
            <person name="Robb S."/>
            <person name="Idnurm A."/>
            <person name="Muszewska A."/>
            <person name="Steczkiewicz K."/>
            <person name="Masonjones S."/>
            <person name="Liao H.L."/>
            <person name="Gajdeczka M.T."/>
            <person name="Anike F."/>
            <person name="Vuek A."/>
            <person name="Anishchenko I.M."/>
            <person name="Voigt K."/>
            <person name="de Hoog G.S."/>
            <person name="Smith M.E."/>
            <person name="Heitman J."/>
            <person name="Vilgalys R."/>
            <person name="Stajich J.E."/>
        </authorList>
    </citation>
    <scope>NUCLEOTIDE SEQUENCE [LARGE SCALE GENOMIC DNA]</scope>
    <source>
        <strain evidence="2 3">CBS 357.93</strain>
    </source>
</reference>
<accession>A0A367J6B9</accession>
<dbReference type="Gene3D" id="1.25.40.10">
    <property type="entry name" value="Tetratricopeptide repeat domain"/>
    <property type="match status" value="2"/>
</dbReference>
<dbReference type="SMART" id="SM00671">
    <property type="entry name" value="SEL1"/>
    <property type="match status" value="6"/>
</dbReference>
<dbReference type="Pfam" id="PF08238">
    <property type="entry name" value="Sel1"/>
    <property type="match status" value="7"/>
</dbReference>
<dbReference type="Proteomes" id="UP000252139">
    <property type="component" value="Unassembled WGS sequence"/>
</dbReference>
<sequence length="436" mass="49941">MMMDQLSVDRRSFIEENEEKIMQEYEYHRDRMFIQDQRKRNQQQPLYFDEYSGVYKHAVSKERQSMKPLYSSPAASTISLLSIHHDRPWPIPENVTQVHYLFKRARSIRDPSRQLSLCKTLMATKTDNKELHQTIQLETQKLLKELSTGVLRVTEAQKLLASCFGVGGLGLPCDRERAFLLYLQGSKQNDPESNYRVGVCYELGIGTRRDYTRAVSFYRRAATLSHVAAMYKLSIILLKGYYQQVVNVREGIAQLQRAVSLATETTPHPLHALALLIISNEFSDHLICDTGYALELLHQAAKLNYLPSQAKLGELYETGKLVQQVDEAKSIYWYSRAAERGSAEGALALSCWYLTGSSNILEQSDRQAYLWARKAVSTANIDRWTLAKAYYLVGIYIEKGIGTVEEEDPQLWFQRSAILGHKGAMEKLKQEEHSSH</sequence>
<gene>
    <name evidence="2" type="ORF">CU097_006708</name>
</gene>
<dbReference type="OrthoDB" id="272077at2759"/>
<dbReference type="SUPFAM" id="SSF81901">
    <property type="entry name" value="HCP-like"/>
    <property type="match status" value="2"/>
</dbReference>
<proteinExistence type="predicted"/>
<name>A0A367J6B9_RHIAZ</name>
<keyword evidence="3" id="KW-1185">Reference proteome</keyword>
<dbReference type="STRING" id="86630.A0A367J6B9"/>
<evidence type="ECO:0000313" key="2">
    <source>
        <dbReference type="EMBL" id="RCH85456.1"/>
    </source>
</evidence>
<evidence type="ECO:0008006" key="4">
    <source>
        <dbReference type="Google" id="ProtNLM"/>
    </source>
</evidence>
<dbReference type="InterPro" id="IPR051726">
    <property type="entry name" value="Chitin_Synth_Reg"/>
</dbReference>
<dbReference type="EMBL" id="PJQL01002093">
    <property type="protein sequence ID" value="RCH85456.1"/>
    <property type="molecule type" value="Genomic_DNA"/>
</dbReference>
<dbReference type="PANTHER" id="PTHR46430">
    <property type="entry name" value="PROTEIN SKT5-RELATED"/>
    <property type="match status" value="1"/>
</dbReference>
<evidence type="ECO:0000313" key="3">
    <source>
        <dbReference type="Proteomes" id="UP000252139"/>
    </source>
</evidence>
<evidence type="ECO:0000256" key="1">
    <source>
        <dbReference type="ARBA" id="ARBA00022737"/>
    </source>
</evidence>
<organism evidence="2 3">
    <name type="scientific">Rhizopus azygosporus</name>
    <name type="common">Rhizopus microsporus var. azygosporus</name>
    <dbReference type="NCBI Taxonomy" id="86630"/>
    <lineage>
        <taxon>Eukaryota</taxon>
        <taxon>Fungi</taxon>
        <taxon>Fungi incertae sedis</taxon>
        <taxon>Mucoromycota</taxon>
        <taxon>Mucoromycotina</taxon>
        <taxon>Mucoromycetes</taxon>
        <taxon>Mucorales</taxon>
        <taxon>Mucorineae</taxon>
        <taxon>Rhizopodaceae</taxon>
        <taxon>Rhizopus</taxon>
    </lineage>
</organism>
<dbReference type="InterPro" id="IPR006597">
    <property type="entry name" value="Sel1-like"/>
</dbReference>
<dbReference type="AlphaFoldDB" id="A0A367J6B9"/>
<protein>
    <recommendedName>
        <fullName evidence="4">HCP-like protein</fullName>
    </recommendedName>
</protein>